<dbReference type="EMBL" id="CAJVPU010014077">
    <property type="protein sequence ID" value="CAG8637277.1"/>
    <property type="molecule type" value="Genomic_DNA"/>
</dbReference>
<proteinExistence type="predicted"/>
<keyword evidence="2" id="KW-1185">Reference proteome</keyword>
<organism evidence="1 2">
    <name type="scientific">Dentiscutata heterogama</name>
    <dbReference type="NCBI Taxonomy" id="1316150"/>
    <lineage>
        <taxon>Eukaryota</taxon>
        <taxon>Fungi</taxon>
        <taxon>Fungi incertae sedis</taxon>
        <taxon>Mucoromycota</taxon>
        <taxon>Glomeromycotina</taxon>
        <taxon>Glomeromycetes</taxon>
        <taxon>Diversisporales</taxon>
        <taxon>Gigasporaceae</taxon>
        <taxon>Dentiscutata</taxon>
    </lineage>
</organism>
<comment type="caution">
    <text evidence="1">The sequence shown here is derived from an EMBL/GenBank/DDBJ whole genome shotgun (WGS) entry which is preliminary data.</text>
</comment>
<dbReference type="Proteomes" id="UP000789702">
    <property type="component" value="Unassembled WGS sequence"/>
</dbReference>
<reference evidence="1" key="1">
    <citation type="submission" date="2021-06" db="EMBL/GenBank/DDBJ databases">
        <authorList>
            <person name="Kallberg Y."/>
            <person name="Tangrot J."/>
            <person name="Rosling A."/>
        </authorList>
    </citation>
    <scope>NUCLEOTIDE SEQUENCE</scope>
    <source>
        <strain evidence="1">IL203A</strain>
    </source>
</reference>
<evidence type="ECO:0000313" key="1">
    <source>
        <dbReference type="EMBL" id="CAG8637277.1"/>
    </source>
</evidence>
<evidence type="ECO:0000313" key="2">
    <source>
        <dbReference type="Proteomes" id="UP000789702"/>
    </source>
</evidence>
<gene>
    <name evidence="1" type="ORF">DHETER_LOCUS8668</name>
</gene>
<protein>
    <submittedName>
        <fullName evidence="1">15306_t:CDS:1</fullName>
    </submittedName>
</protein>
<accession>A0ACA9N680</accession>
<name>A0ACA9N680_9GLOM</name>
<sequence length="118" mass="13618">MKFLSILTVFLVFVIAIAHTAVIKRKVGDQVRTDGVRFKDLYQSLTHKFDKTYGHFSKLSDEFDTTIKAAAKEDGTDDKTKKVLLKWNEKYLKEVSKMQASNKKLQKSIKNLNNLLHK</sequence>